<dbReference type="AlphaFoldDB" id="A0A183IH91"/>
<accession>A0A183IH91</accession>
<organism evidence="4">
    <name type="scientific">Soboliphyme baturini</name>
    <dbReference type="NCBI Taxonomy" id="241478"/>
    <lineage>
        <taxon>Eukaryota</taxon>
        <taxon>Metazoa</taxon>
        <taxon>Ecdysozoa</taxon>
        <taxon>Nematoda</taxon>
        <taxon>Enoplea</taxon>
        <taxon>Dorylaimia</taxon>
        <taxon>Dioctophymatida</taxon>
        <taxon>Dioctophymatoidea</taxon>
        <taxon>Soboliphymatidae</taxon>
        <taxon>Soboliphyme</taxon>
    </lineage>
</organism>
<keyword evidence="3" id="KW-1185">Reference proteome</keyword>
<sequence length="254" mass="29013">MISGLFARCSFQKFKDSFERLQNENEVLQREKEHLTSNVETAKREFDLREQRYTEEVESLRSSLSTLETEKGKLQKEVVSGKTQITSLSKELKDLKAQCEKLLEGENELNMKLAERDHVYNVILKEKSSLLQKIEALESNMNTANAEKKSVLKEDRSSVEGVVNDLREKLKAATAEFSTAMVADGIRKLIALRADIAEKKDEIKVLLEKCTRLEHDFDEKESECSNLQLQLDNATAAMHELGRENVSLQARLFS</sequence>
<dbReference type="WBParaSite" id="SBAD_0000313001-mRNA-1">
    <property type="protein sequence ID" value="SBAD_0000313001-mRNA-1"/>
    <property type="gene ID" value="SBAD_0000313001"/>
</dbReference>
<keyword evidence="1" id="KW-0175">Coiled coil</keyword>
<dbReference type="Proteomes" id="UP000270296">
    <property type="component" value="Unassembled WGS sequence"/>
</dbReference>
<protein>
    <submittedName>
        <fullName evidence="4">Myosin_tail_1 domain-containing protein</fullName>
    </submittedName>
</protein>
<dbReference type="OrthoDB" id="10018316at2759"/>
<name>A0A183IH91_9BILA</name>
<reference evidence="2 3" key="2">
    <citation type="submission" date="2018-11" db="EMBL/GenBank/DDBJ databases">
        <authorList>
            <consortium name="Pathogen Informatics"/>
        </authorList>
    </citation>
    <scope>NUCLEOTIDE SEQUENCE [LARGE SCALE GENOMIC DNA]</scope>
</reference>
<feature type="coiled-coil region" evidence="1">
    <location>
        <begin position="11"/>
        <end position="251"/>
    </location>
</feature>
<evidence type="ECO:0000313" key="2">
    <source>
        <dbReference type="EMBL" id="VDO99603.1"/>
    </source>
</evidence>
<evidence type="ECO:0000313" key="4">
    <source>
        <dbReference type="WBParaSite" id="SBAD_0000313001-mRNA-1"/>
    </source>
</evidence>
<evidence type="ECO:0000256" key="1">
    <source>
        <dbReference type="SAM" id="Coils"/>
    </source>
</evidence>
<dbReference type="SUPFAM" id="SSF69979">
    <property type="entry name" value="Eea1 homodimerisation domain"/>
    <property type="match status" value="1"/>
</dbReference>
<dbReference type="Gene3D" id="1.20.5.390">
    <property type="entry name" value="L1 transposable element, trimerization domain"/>
    <property type="match status" value="1"/>
</dbReference>
<dbReference type="EMBL" id="UZAM01007509">
    <property type="protein sequence ID" value="VDO99603.1"/>
    <property type="molecule type" value="Genomic_DNA"/>
</dbReference>
<proteinExistence type="predicted"/>
<reference evidence="4" key="1">
    <citation type="submission" date="2016-06" db="UniProtKB">
        <authorList>
            <consortium name="WormBaseParasite"/>
        </authorList>
    </citation>
    <scope>IDENTIFICATION</scope>
</reference>
<gene>
    <name evidence="2" type="ORF">SBAD_LOCUS2986</name>
</gene>
<evidence type="ECO:0000313" key="3">
    <source>
        <dbReference type="Proteomes" id="UP000270296"/>
    </source>
</evidence>